<dbReference type="GO" id="GO:0034039">
    <property type="term" value="F:8-oxo-7,8-dihydroguanine DNA N-glycosylase activity"/>
    <property type="evidence" value="ECO:0007669"/>
    <property type="project" value="TreeGrafter"/>
</dbReference>
<dbReference type="GO" id="GO:0032357">
    <property type="term" value="F:oxidized purine DNA binding"/>
    <property type="evidence" value="ECO:0007669"/>
    <property type="project" value="TreeGrafter"/>
</dbReference>
<dbReference type="GO" id="GO:0000701">
    <property type="term" value="F:purine-specific mismatch base pair DNA N-glycosylase activity"/>
    <property type="evidence" value="ECO:0007669"/>
    <property type="project" value="UniProtKB-EC"/>
</dbReference>
<dbReference type="EC" id="3.2.2.31" evidence="4 14"/>
<name>A0A1M6P5J6_9BACL</name>
<evidence type="ECO:0000256" key="9">
    <source>
        <dbReference type="ARBA" id="ARBA00022801"/>
    </source>
</evidence>
<evidence type="ECO:0000256" key="10">
    <source>
        <dbReference type="ARBA" id="ARBA00023004"/>
    </source>
</evidence>
<dbReference type="RefSeq" id="WP_072873551.1">
    <property type="nucleotide sequence ID" value="NZ_FRAF01000007.1"/>
</dbReference>
<evidence type="ECO:0000259" key="15">
    <source>
        <dbReference type="SMART" id="SM00478"/>
    </source>
</evidence>
<protein>
    <recommendedName>
        <fullName evidence="5 14">Adenine DNA glycosylase</fullName>
        <ecNumber evidence="4 14">3.2.2.31</ecNumber>
    </recommendedName>
</protein>
<dbReference type="GO" id="GO:0006298">
    <property type="term" value="P:mismatch repair"/>
    <property type="evidence" value="ECO:0007669"/>
    <property type="project" value="TreeGrafter"/>
</dbReference>
<dbReference type="PROSITE" id="PS01155">
    <property type="entry name" value="ENDONUCLEASE_III_2"/>
    <property type="match status" value="1"/>
</dbReference>
<dbReference type="Pfam" id="PF14815">
    <property type="entry name" value="NUDIX_4"/>
    <property type="match status" value="1"/>
</dbReference>
<gene>
    <name evidence="16" type="ORF">SAMN05443507_10794</name>
</gene>
<dbReference type="GO" id="GO:0006284">
    <property type="term" value="P:base-excision repair"/>
    <property type="evidence" value="ECO:0007669"/>
    <property type="project" value="UniProtKB-UniRule"/>
</dbReference>
<evidence type="ECO:0000256" key="2">
    <source>
        <dbReference type="ARBA" id="ARBA00002933"/>
    </source>
</evidence>
<dbReference type="PANTHER" id="PTHR42944:SF1">
    <property type="entry name" value="ADENINE DNA GLYCOSYLASE"/>
    <property type="match status" value="1"/>
</dbReference>
<keyword evidence="7" id="KW-0479">Metal-binding</keyword>
<keyword evidence="13 14" id="KW-0326">Glycosidase</keyword>
<keyword evidence="9" id="KW-0378">Hydrolase</keyword>
<sequence length="381" mass="43465">MDENFQEYGHKLVTWYRQNRRDLPWRRTCDVYAIWVSETMLQQTRVETVIPYYLRFLSAFPGVADLAKASEEQVLKHWQGLGYYRRAKNLHLAAKQVCQEWGGDFPKTRDGWLQLAGVGDYTAGAVLSIAMGQPEPAIDGNVLRVMSRLLCIREPVRNTNVVRRIRKLLEYWLTNDVPSDVTQSIMELGAIVCTPRSPQCLLCPLAEGCRAKREGCAAELPVKVAKAARKKMLVSALWLEHAGQLLIEQRPEEGLLGGMWQLPSLSEERTEDGGSELPSALRLAESLMERLVAGSLLADEISESPQPYLVPVATEKHVFTHLEWEVHVCRPVGLALEKLFGQSQKRMELMIWVPVEDWDKYAWPRVYEKILEKLLSERVNI</sequence>
<evidence type="ECO:0000256" key="11">
    <source>
        <dbReference type="ARBA" id="ARBA00023014"/>
    </source>
</evidence>
<dbReference type="FunFam" id="1.10.340.30:FF:000002">
    <property type="entry name" value="Adenine DNA glycosylase"/>
    <property type="match status" value="1"/>
</dbReference>
<dbReference type="Gene3D" id="1.10.1670.10">
    <property type="entry name" value="Helix-hairpin-Helix base-excision DNA repair enzymes (C-terminal)"/>
    <property type="match status" value="1"/>
</dbReference>
<dbReference type="InterPro" id="IPR004036">
    <property type="entry name" value="Endonuclease-III-like_CS2"/>
</dbReference>
<dbReference type="CDD" id="cd00056">
    <property type="entry name" value="ENDO3c"/>
    <property type="match status" value="1"/>
</dbReference>
<dbReference type="InterPro" id="IPR015797">
    <property type="entry name" value="NUDIX_hydrolase-like_dom_sf"/>
</dbReference>
<dbReference type="InterPro" id="IPR044298">
    <property type="entry name" value="MIG/MutY"/>
</dbReference>
<evidence type="ECO:0000256" key="4">
    <source>
        <dbReference type="ARBA" id="ARBA00012045"/>
    </source>
</evidence>
<proteinExistence type="inferred from homology"/>
<dbReference type="InterPro" id="IPR005760">
    <property type="entry name" value="A/G_AdeGlyc_MutY"/>
</dbReference>
<comment type="cofactor">
    <cofactor evidence="14">
        <name>[4Fe-4S] cluster</name>
        <dbReference type="ChEBI" id="CHEBI:49883"/>
    </cofactor>
    <text evidence="14">Binds 1 [4Fe-4S] cluster.</text>
</comment>
<dbReference type="Proteomes" id="UP000184016">
    <property type="component" value="Unassembled WGS sequence"/>
</dbReference>
<dbReference type="AlphaFoldDB" id="A0A1M6P5J6"/>
<evidence type="ECO:0000256" key="14">
    <source>
        <dbReference type="RuleBase" id="RU365096"/>
    </source>
</evidence>
<accession>A0A1M6P5J6</accession>
<evidence type="ECO:0000256" key="1">
    <source>
        <dbReference type="ARBA" id="ARBA00000843"/>
    </source>
</evidence>
<comment type="function">
    <text evidence="2">Adenine glycosylase active on G-A mispairs. MutY also corrects error-prone DNA synthesis past GO lesions which are due to the oxidatively damaged form of guanine: 7,8-dihydro-8-oxoguanine (8-oxo-dGTP).</text>
</comment>
<reference evidence="17" key="1">
    <citation type="submission" date="2016-11" db="EMBL/GenBank/DDBJ databases">
        <authorList>
            <person name="Varghese N."/>
            <person name="Submissions S."/>
        </authorList>
    </citation>
    <scope>NUCLEOTIDE SEQUENCE [LARGE SCALE GENOMIC DNA]</scope>
    <source>
        <strain evidence="17">USBA-503</strain>
    </source>
</reference>
<evidence type="ECO:0000256" key="7">
    <source>
        <dbReference type="ARBA" id="ARBA00022723"/>
    </source>
</evidence>
<evidence type="ECO:0000256" key="12">
    <source>
        <dbReference type="ARBA" id="ARBA00023204"/>
    </source>
</evidence>
<dbReference type="CDD" id="cd03431">
    <property type="entry name" value="NUDIX_DNA_Glycosylase_C-MutY"/>
    <property type="match status" value="1"/>
</dbReference>
<dbReference type="Pfam" id="PF10576">
    <property type="entry name" value="EndIII_4Fe-2S"/>
    <property type="match status" value="1"/>
</dbReference>
<organism evidence="16 17">
    <name type="scientific">Alicyclobacillus tolerans</name>
    <dbReference type="NCBI Taxonomy" id="90970"/>
    <lineage>
        <taxon>Bacteria</taxon>
        <taxon>Bacillati</taxon>
        <taxon>Bacillota</taxon>
        <taxon>Bacilli</taxon>
        <taxon>Bacillales</taxon>
        <taxon>Alicyclobacillaceae</taxon>
        <taxon>Alicyclobacillus</taxon>
    </lineage>
</organism>
<dbReference type="PANTHER" id="PTHR42944">
    <property type="entry name" value="ADENINE DNA GLYCOSYLASE"/>
    <property type="match status" value="1"/>
</dbReference>
<dbReference type="EMBL" id="FRAF01000007">
    <property type="protein sequence ID" value="SHK03211.1"/>
    <property type="molecule type" value="Genomic_DNA"/>
</dbReference>
<keyword evidence="6" id="KW-0004">4Fe-4S</keyword>
<evidence type="ECO:0000256" key="13">
    <source>
        <dbReference type="ARBA" id="ARBA00023295"/>
    </source>
</evidence>
<evidence type="ECO:0000256" key="6">
    <source>
        <dbReference type="ARBA" id="ARBA00022485"/>
    </source>
</evidence>
<dbReference type="GO" id="GO:0035485">
    <property type="term" value="F:adenine/guanine mispair binding"/>
    <property type="evidence" value="ECO:0007669"/>
    <property type="project" value="TreeGrafter"/>
</dbReference>
<keyword evidence="8 14" id="KW-0227">DNA damage</keyword>
<evidence type="ECO:0000256" key="8">
    <source>
        <dbReference type="ARBA" id="ARBA00022763"/>
    </source>
</evidence>
<dbReference type="SUPFAM" id="SSF48150">
    <property type="entry name" value="DNA-glycosylase"/>
    <property type="match status" value="1"/>
</dbReference>
<evidence type="ECO:0000313" key="16">
    <source>
        <dbReference type="EMBL" id="SHK03211.1"/>
    </source>
</evidence>
<evidence type="ECO:0000313" key="17">
    <source>
        <dbReference type="Proteomes" id="UP000184016"/>
    </source>
</evidence>
<keyword evidence="11" id="KW-0411">Iron-sulfur</keyword>
<evidence type="ECO:0000256" key="3">
    <source>
        <dbReference type="ARBA" id="ARBA00008343"/>
    </source>
</evidence>
<feature type="domain" description="HhH-GPD" evidence="15">
    <location>
        <begin position="40"/>
        <end position="191"/>
    </location>
</feature>
<dbReference type="SMART" id="SM00478">
    <property type="entry name" value="ENDO3c"/>
    <property type="match status" value="1"/>
</dbReference>
<dbReference type="InterPro" id="IPR003265">
    <property type="entry name" value="HhH-GPD_domain"/>
</dbReference>
<dbReference type="SUPFAM" id="SSF55811">
    <property type="entry name" value="Nudix"/>
    <property type="match status" value="1"/>
</dbReference>
<dbReference type="InterPro" id="IPR003651">
    <property type="entry name" value="Endonuclease3_FeS-loop_motif"/>
</dbReference>
<dbReference type="Gene3D" id="3.90.79.10">
    <property type="entry name" value="Nucleoside Triphosphate Pyrophosphohydrolase"/>
    <property type="match status" value="1"/>
</dbReference>
<keyword evidence="10 14" id="KW-0408">Iron</keyword>
<dbReference type="STRING" id="1830138.SAMN05443507_10794"/>
<dbReference type="InterPro" id="IPR023170">
    <property type="entry name" value="HhH_base_excis_C"/>
</dbReference>
<dbReference type="OrthoDB" id="9802365at2"/>
<dbReference type="SMART" id="SM00525">
    <property type="entry name" value="FES"/>
    <property type="match status" value="1"/>
</dbReference>
<dbReference type="NCBIfam" id="TIGR01084">
    <property type="entry name" value="mutY"/>
    <property type="match status" value="1"/>
</dbReference>
<dbReference type="Pfam" id="PF00730">
    <property type="entry name" value="HhH-GPD"/>
    <property type="match status" value="1"/>
</dbReference>
<dbReference type="GO" id="GO:0046872">
    <property type="term" value="F:metal ion binding"/>
    <property type="evidence" value="ECO:0007669"/>
    <property type="project" value="UniProtKB-UniRule"/>
</dbReference>
<dbReference type="GO" id="GO:0051539">
    <property type="term" value="F:4 iron, 4 sulfur cluster binding"/>
    <property type="evidence" value="ECO:0007669"/>
    <property type="project" value="UniProtKB-UniRule"/>
</dbReference>
<keyword evidence="17" id="KW-1185">Reference proteome</keyword>
<evidence type="ECO:0000256" key="5">
    <source>
        <dbReference type="ARBA" id="ARBA00022023"/>
    </source>
</evidence>
<comment type="catalytic activity">
    <reaction evidence="1 14">
        <text>Hydrolyzes free adenine bases from 7,8-dihydro-8-oxoguanine:adenine mismatched double-stranded DNA, leaving an apurinic site.</text>
        <dbReference type="EC" id="3.2.2.31"/>
    </reaction>
</comment>
<keyword evidence="12" id="KW-0234">DNA repair</keyword>
<dbReference type="InterPro" id="IPR011257">
    <property type="entry name" value="DNA_glycosylase"/>
</dbReference>
<dbReference type="InterPro" id="IPR029119">
    <property type="entry name" value="MutY_C"/>
</dbReference>
<dbReference type="Gene3D" id="1.10.340.30">
    <property type="entry name" value="Hypothetical protein, domain 2"/>
    <property type="match status" value="1"/>
</dbReference>
<comment type="similarity">
    <text evidence="3 14">Belongs to the Nth/MutY family.</text>
</comment>